<evidence type="ECO:0000313" key="3">
    <source>
        <dbReference type="Proteomes" id="UP000217790"/>
    </source>
</evidence>
<accession>A0A2H3E2C1</accession>
<feature type="compositionally biased region" description="Polar residues" evidence="1">
    <location>
        <begin position="31"/>
        <end position="42"/>
    </location>
</feature>
<sequence length="375" mass="41364">MVKNSSRSSGQKREHSPGNPNPSKKPREASPASTLNSQLNESSEIENKPAGRTAEGSHEKRSSPPLAGSSAKTGSPYVWSDIRLQSFTKKTDHSSNSVVNANPYQDVIDNLIQLTRVNDYLKSRDIPERVLTVDVAALYRNNLPVISRIMQIAFAPSKDFLVNLALIDPGEFSLHGERIVHGSLVSQSFFMIGSVVYSDLFGLTTSKQICIQPLHCLWPHMAAAIGRIFGIGAKRVLMNNGFRRGLSFTSWFKNYESKAPAPFVPVNGKQHGPSVRPRDEPVPVFDCRARFKLSAYHLSPPIKVDPENGSIVLVIFTVVLRLADPPNDSDGEKPETPLLTYLTPLEPIGIVGTNTDENVFAVKYDEQDDPAEKLY</sequence>
<dbReference type="EMBL" id="KZ293645">
    <property type="protein sequence ID" value="PBL01582.1"/>
    <property type="molecule type" value="Genomic_DNA"/>
</dbReference>
<dbReference type="Proteomes" id="UP000217790">
    <property type="component" value="Unassembled WGS sequence"/>
</dbReference>
<evidence type="ECO:0000313" key="2">
    <source>
        <dbReference type="EMBL" id="PBL01582.1"/>
    </source>
</evidence>
<dbReference type="InParanoid" id="A0A2H3E2C1"/>
<dbReference type="OMA" id="ANPYQDV"/>
<feature type="compositionally biased region" description="Basic and acidic residues" evidence="1">
    <location>
        <begin position="45"/>
        <end position="62"/>
    </location>
</feature>
<organism evidence="2 3">
    <name type="scientific">Armillaria gallica</name>
    <name type="common">Bulbous honey fungus</name>
    <name type="synonym">Armillaria bulbosa</name>
    <dbReference type="NCBI Taxonomy" id="47427"/>
    <lineage>
        <taxon>Eukaryota</taxon>
        <taxon>Fungi</taxon>
        <taxon>Dikarya</taxon>
        <taxon>Basidiomycota</taxon>
        <taxon>Agaricomycotina</taxon>
        <taxon>Agaricomycetes</taxon>
        <taxon>Agaricomycetidae</taxon>
        <taxon>Agaricales</taxon>
        <taxon>Marasmiineae</taxon>
        <taxon>Physalacriaceae</taxon>
        <taxon>Armillaria</taxon>
    </lineage>
</organism>
<dbReference type="AlphaFoldDB" id="A0A2H3E2C1"/>
<dbReference type="OrthoDB" id="3049171at2759"/>
<gene>
    <name evidence="2" type="ORF">ARMGADRAFT_1071125</name>
</gene>
<proteinExistence type="predicted"/>
<feature type="region of interest" description="Disordered" evidence="1">
    <location>
        <begin position="1"/>
        <end position="74"/>
    </location>
</feature>
<evidence type="ECO:0000256" key="1">
    <source>
        <dbReference type="SAM" id="MobiDB-lite"/>
    </source>
</evidence>
<keyword evidence="3" id="KW-1185">Reference proteome</keyword>
<protein>
    <submittedName>
        <fullName evidence="2">Uncharacterized protein</fullName>
    </submittedName>
</protein>
<reference evidence="3" key="1">
    <citation type="journal article" date="2017" name="Nat. Ecol. Evol.">
        <title>Genome expansion and lineage-specific genetic innovations in the forest pathogenic fungi Armillaria.</title>
        <authorList>
            <person name="Sipos G."/>
            <person name="Prasanna A.N."/>
            <person name="Walter M.C."/>
            <person name="O'Connor E."/>
            <person name="Balint B."/>
            <person name="Krizsan K."/>
            <person name="Kiss B."/>
            <person name="Hess J."/>
            <person name="Varga T."/>
            <person name="Slot J."/>
            <person name="Riley R."/>
            <person name="Boka B."/>
            <person name="Rigling D."/>
            <person name="Barry K."/>
            <person name="Lee J."/>
            <person name="Mihaltcheva S."/>
            <person name="LaButti K."/>
            <person name="Lipzen A."/>
            <person name="Waldron R."/>
            <person name="Moloney N.M."/>
            <person name="Sperisen C."/>
            <person name="Kredics L."/>
            <person name="Vagvoelgyi C."/>
            <person name="Patrignani A."/>
            <person name="Fitzpatrick D."/>
            <person name="Nagy I."/>
            <person name="Doyle S."/>
            <person name="Anderson J.B."/>
            <person name="Grigoriev I.V."/>
            <person name="Gueldener U."/>
            <person name="Muensterkoetter M."/>
            <person name="Nagy L.G."/>
        </authorList>
    </citation>
    <scope>NUCLEOTIDE SEQUENCE [LARGE SCALE GENOMIC DNA]</scope>
    <source>
        <strain evidence="3">Ar21-2</strain>
    </source>
</reference>
<name>A0A2H3E2C1_ARMGA</name>